<organism evidence="5 6">
    <name type="scientific">Azohydromonas caseinilytica</name>
    <dbReference type="NCBI Taxonomy" id="2728836"/>
    <lineage>
        <taxon>Bacteria</taxon>
        <taxon>Pseudomonadati</taxon>
        <taxon>Pseudomonadota</taxon>
        <taxon>Betaproteobacteria</taxon>
        <taxon>Burkholderiales</taxon>
        <taxon>Sphaerotilaceae</taxon>
        <taxon>Azohydromonas</taxon>
    </lineage>
</organism>
<evidence type="ECO:0000313" key="6">
    <source>
        <dbReference type="Proteomes" id="UP000574067"/>
    </source>
</evidence>
<reference evidence="5 6" key="1">
    <citation type="submission" date="2020-04" db="EMBL/GenBank/DDBJ databases">
        <title>Azohydromonas sp. isolated from soil.</title>
        <authorList>
            <person name="Dahal R.H."/>
        </authorList>
    </citation>
    <scope>NUCLEOTIDE SEQUENCE [LARGE SCALE GENOMIC DNA]</scope>
    <source>
        <strain evidence="5 6">G-1-1-14</strain>
    </source>
</reference>
<proteinExistence type="predicted"/>
<dbReference type="PANTHER" id="PTHR43283">
    <property type="entry name" value="BETA-LACTAMASE-RELATED"/>
    <property type="match status" value="1"/>
</dbReference>
<evidence type="ECO:0000256" key="2">
    <source>
        <dbReference type="SAM" id="MobiDB-lite"/>
    </source>
</evidence>
<sequence>MPQLRRRTALKSLSALALAPLLPGCAGAPEPPPALAQGDAEGLARYLRERMARELQAEGVAGLSLAVVDDQRIAWAQGAGWADRERRVAATADTLYRVGSVSKLFTTAAALRLVAQGRLALDTPIQAVLPEVAIRSRWSPVDITPRLLMTHRAGLPRDLLRGMWGDQVDDFRAAVAALRDLDLAAPPGLLMSYSNLGFDLLGAAVERRAGMPFETWVRQGLLQPLGMEGASFELGLSPSAAMAQPHEKGRPAREPKLRDLPAGGLNASVSDLGRFLMLLFTAGRAGDRELLPPPLVAEMLRPQHPGAELGLEQRMGLGWMLDGPVWLPVPGAGRLAHHGGATLHYRAHVLALPEHRLGVAVAANDAAAGKLVLRLGLAALEAALQVKTGLRRAEAAAPARPAEVPMPAQALADFPGDYTTLAGLVRVRRDGERLQARLHGQELALFAGADGALHPRYALLGLIPLSLPELDALGLERRRLAGREVLVARLNGSELLAGERIEPTPLPPAWRHLAGRYVPNAAPGETLLMEAVEVLEEGGYLLARAHVPRFMDQPALGVLRPLSDTEALLLGPLADVGEVVRRIDTGGDGGPAFSFSGYRFRRAED</sequence>
<name>A0A848F8I6_9BURK</name>
<dbReference type="InterPro" id="IPR012338">
    <property type="entry name" value="Beta-lactam/transpept-like"/>
</dbReference>
<protein>
    <submittedName>
        <fullName evidence="5">Beta-lactamase family protein</fullName>
    </submittedName>
</protein>
<evidence type="ECO:0000256" key="3">
    <source>
        <dbReference type="SAM" id="SignalP"/>
    </source>
</evidence>
<keyword evidence="1" id="KW-0378">Hydrolase</keyword>
<dbReference type="EMBL" id="JABBFW010000004">
    <property type="protein sequence ID" value="NML15025.1"/>
    <property type="molecule type" value="Genomic_DNA"/>
</dbReference>
<dbReference type="Pfam" id="PF00144">
    <property type="entry name" value="Beta-lactamase"/>
    <property type="match status" value="1"/>
</dbReference>
<dbReference type="PROSITE" id="PS51318">
    <property type="entry name" value="TAT"/>
    <property type="match status" value="1"/>
</dbReference>
<evidence type="ECO:0000256" key="1">
    <source>
        <dbReference type="ARBA" id="ARBA00022801"/>
    </source>
</evidence>
<comment type="caution">
    <text evidence="5">The sequence shown here is derived from an EMBL/GenBank/DDBJ whole genome shotgun (WGS) entry which is preliminary data.</text>
</comment>
<dbReference type="InterPro" id="IPR006311">
    <property type="entry name" value="TAT_signal"/>
</dbReference>
<feature type="compositionally biased region" description="Basic and acidic residues" evidence="2">
    <location>
        <begin position="245"/>
        <end position="259"/>
    </location>
</feature>
<dbReference type="AlphaFoldDB" id="A0A848F8I6"/>
<dbReference type="InterPro" id="IPR050789">
    <property type="entry name" value="Diverse_Enzym_Activities"/>
</dbReference>
<accession>A0A848F8I6</accession>
<dbReference type="PANTHER" id="PTHR43283:SF11">
    <property type="entry name" value="BETA-LACTAMASE-RELATED DOMAIN-CONTAINING PROTEIN"/>
    <property type="match status" value="1"/>
</dbReference>
<evidence type="ECO:0000259" key="4">
    <source>
        <dbReference type="Pfam" id="PF00144"/>
    </source>
</evidence>
<keyword evidence="3" id="KW-0732">Signal</keyword>
<dbReference type="Proteomes" id="UP000574067">
    <property type="component" value="Unassembled WGS sequence"/>
</dbReference>
<gene>
    <name evidence="5" type="ORF">HHL10_08550</name>
</gene>
<keyword evidence="6" id="KW-1185">Reference proteome</keyword>
<dbReference type="InterPro" id="IPR001466">
    <property type="entry name" value="Beta-lactam-related"/>
</dbReference>
<feature type="region of interest" description="Disordered" evidence="2">
    <location>
        <begin position="241"/>
        <end position="260"/>
    </location>
</feature>
<feature type="signal peptide" evidence="3">
    <location>
        <begin position="1"/>
        <end position="28"/>
    </location>
</feature>
<dbReference type="SUPFAM" id="SSF56601">
    <property type="entry name" value="beta-lactamase/transpeptidase-like"/>
    <property type="match status" value="1"/>
</dbReference>
<dbReference type="GO" id="GO:0016787">
    <property type="term" value="F:hydrolase activity"/>
    <property type="evidence" value="ECO:0007669"/>
    <property type="project" value="UniProtKB-KW"/>
</dbReference>
<feature type="chain" id="PRO_5032277954" evidence="3">
    <location>
        <begin position="29"/>
        <end position="605"/>
    </location>
</feature>
<dbReference type="Gene3D" id="3.40.710.10">
    <property type="entry name" value="DD-peptidase/beta-lactamase superfamily"/>
    <property type="match status" value="1"/>
</dbReference>
<feature type="domain" description="Beta-lactamase-related" evidence="4">
    <location>
        <begin position="49"/>
        <end position="372"/>
    </location>
</feature>
<dbReference type="RefSeq" id="WP_169159923.1">
    <property type="nucleotide sequence ID" value="NZ_JABBFW010000004.1"/>
</dbReference>
<evidence type="ECO:0000313" key="5">
    <source>
        <dbReference type="EMBL" id="NML15025.1"/>
    </source>
</evidence>